<dbReference type="InterPro" id="IPR042128">
    <property type="entry name" value="NuoE_dom"/>
</dbReference>
<evidence type="ECO:0000256" key="4">
    <source>
        <dbReference type="ARBA" id="ARBA00023004"/>
    </source>
</evidence>
<dbReference type="InterPro" id="IPR036249">
    <property type="entry name" value="Thioredoxin-like_sf"/>
</dbReference>
<feature type="binding site" evidence="7">
    <location>
        <position position="81"/>
    </location>
    <ligand>
        <name>[2Fe-2S] cluster</name>
        <dbReference type="ChEBI" id="CHEBI:190135"/>
    </ligand>
</feature>
<name>B9K8G2_THENN</name>
<dbReference type="GO" id="GO:0051537">
    <property type="term" value="F:2 iron, 2 sulfur cluster binding"/>
    <property type="evidence" value="ECO:0007669"/>
    <property type="project" value="UniProtKB-KW"/>
</dbReference>
<dbReference type="PANTHER" id="PTHR43342:SF1">
    <property type="entry name" value="BIFURCATING [FEFE] HYDROGENASE GAMMA SUBUNIT"/>
    <property type="match status" value="1"/>
</dbReference>
<comment type="similarity">
    <text evidence="1">Belongs to the complex I 24 kDa subunit family.</text>
</comment>
<dbReference type="PIRSF" id="PIRSF000216">
    <property type="entry name" value="NADH_DH_24kDa"/>
    <property type="match status" value="1"/>
</dbReference>
<reference evidence="8 9" key="1">
    <citation type="journal article" date="2009" name="Biosci. Biotechnol. Biochem.">
        <title>WeGAS: a web-based microbial genome annotation system.</title>
        <authorList>
            <person name="Lee D."/>
            <person name="Seo H."/>
            <person name="Park C."/>
            <person name="Park K."/>
        </authorList>
    </citation>
    <scope>NUCLEOTIDE SEQUENCE [LARGE SCALE GENOMIC DNA]</scope>
    <source>
        <strain evidence="9">ATCC 49049 / DSM 4359 / NBRC 107923 / NS-E</strain>
    </source>
</reference>
<keyword evidence="2 7" id="KW-0001">2Fe-2S</keyword>
<dbReference type="GO" id="GO:0016491">
    <property type="term" value="F:oxidoreductase activity"/>
    <property type="evidence" value="ECO:0007669"/>
    <property type="project" value="InterPro"/>
</dbReference>
<feature type="binding site" evidence="7">
    <location>
        <position position="126"/>
    </location>
    <ligand>
        <name>[2Fe-2S] cluster</name>
        <dbReference type="ChEBI" id="CHEBI:190135"/>
    </ligand>
</feature>
<dbReference type="eggNOG" id="COG1905">
    <property type="taxonomic scope" value="Bacteria"/>
</dbReference>
<evidence type="ECO:0000256" key="3">
    <source>
        <dbReference type="ARBA" id="ARBA00022723"/>
    </source>
</evidence>
<comment type="cofactor">
    <cofactor evidence="7">
        <name>[2Fe-2S] cluster</name>
        <dbReference type="ChEBI" id="CHEBI:190135"/>
    </cofactor>
    <text evidence="7">Binds 1 [2Fe-2S] cluster.</text>
</comment>
<keyword evidence="5 7" id="KW-0411">Iron-sulfur</keyword>
<dbReference type="NCBIfam" id="NF005722">
    <property type="entry name" value="PRK07539.1-2"/>
    <property type="match status" value="1"/>
</dbReference>
<evidence type="ECO:0000256" key="2">
    <source>
        <dbReference type="ARBA" id="ARBA00022714"/>
    </source>
</evidence>
<dbReference type="KEGG" id="tna:CTN_1069"/>
<protein>
    <submittedName>
        <fullName evidence="8">Fe-hydrogenase, subunit gamma</fullName>
    </submittedName>
</protein>
<evidence type="ECO:0000256" key="1">
    <source>
        <dbReference type="ARBA" id="ARBA00010643"/>
    </source>
</evidence>
<dbReference type="HOGENOM" id="CLU_054362_2_1_0"/>
<dbReference type="Gene3D" id="3.40.30.10">
    <property type="entry name" value="Glutaredoxin"/>
    <property type="match status" value="1"/>
</dbReference>
<dbReference type="Gene3D" id="1.10.10.1590">
    <property type="entry name" value="NADH-quinone oxidoreductase subunit E"/>
    <property type="match status" value="1"/>
</dbReference>
<comment type="cofactor">
    <cofactor evidence="6">
        <name>[2Fe-2S] cluster</name>
        <dbReference type="ChEBI" id="CHEBI:190135"/>
    </cofactor>
</comment>
<dbReference type="PROSITE" id="PS01099">
    <property type="entry name" value="COMPLEX1_24K"/>
    <property type="match status" value="1"/>
</dbReference>
<dbReference type="InterPro" id="IPR002023">
    <property type="entry name" value="NuoE-like"/>
</dbReference>
<evidence type="ECO:0000256" key="5">
    <source>
        <dbReference type="ARBA" id="ARBA00023014"/>
    </source>
</evidence>
<dbReference type="Proteomes" id="UP000000445">
    <property type="component" value="Chromosome"/>
</dbReference>
<dbReference type="EMBL" id="CP000916">
    <property type="protein sequence ID" value="ACM23245.1"/>
    <property type="molecule type" value="Genomic_DNA"/>
</dbReference>
<dbReference type="Pfam" id="PF01257">
    <property type="entry name" value="2Fe-2S_thioredx"/>
    <property type="match status" value="1"/>
</dbReference>
<accession>B9K8G2</accession>
<evidence type="ECO:0000256" key="6">
    <source>
        <dbReference type="ARBA" id="ARBA00034078"/>
    </source>
</evidence>
<evidence type="ECO:0000313" key="9">
    <source>
        <dbReference type="Proteomes" id="UP000000445"/>
    </source>
</evidence>
<dbReference type="AlphaFoldDB" id="B9K8G2"/>
<keyword evidence="9" id="KW-1185">Reference proteome</keyword>
<proteinExistence type="inferred from homology"/>
<dbReference type="CDD" id="cd03064">
    <property type="entry name" value="TRX_Fd_NuoE"/>
    <property type="match status" value="1"/>
</dbReference>
<dbReference type="InterPro" id="IPR028431">
    <property type="entry name" value="NADP_DH_HndA-like"/>
</dbReference>
<dbReference type="GO" id="GO:0046872">
    <property type="term" value="F:metal ion binding"/>
    <property type="evidence" value="ECO:0007669"/>
    <property type="project" value="UniProtKB-KW"/>
</dbReference>
<evidence type="ECO:0000313" key="8">
    <source>
        <dbReference type="EMBL" id="ACM23245.1"/>
    </source>
</evidence>
<dbReference type="STRING" id="309803.CTN_1069"/>
<dbReference type="InterPro" id="IPR041921">
    <property type="entry name" value="NuoE_N"/>
</dbReference>
<dbReference type="PANTHER" id="PTHR43342">
    <property type="entry name" value="NADH-QUINONE OXIDOREDUCTASE, E SUBUNIT"/>
    <property type="match status" value="1"/>
</dbReference>
<organism evidence="8 9">
    <name type="scientific">Thermotoga neapolitana (strain ATCC 49049 / DSM 4359 / NBRC 107923 / NS-E)</name>
    <dbReference type="NCBI Taxonomy" id="309803"/>
    <lineage>
        <taxon>Bacteria</taxon>
        <taxon>Thermotogati</taxon>
        <taxon>Thermotogota</taxon>
        <taxon>Thermotogae</taxon>
        <taxon>Thermotogales</taxon>
        <taxon>Thermotogaceae</taxon>
        <taxon>Thermotoga</taxon>
    </lineage>
</organism>
<feature type="binding site" evidence="7">
    <location>
        <position position="122"/>
    </location>
    <ligand>
        <name>[2Fe-2S] cluster</name>
        <dbReference type="ChEBI" id="CHEBI:190135"/>
    </ligand>
</feature>
<gene>
    <name evidence="8" type="ordered locus">CTN_1069</name>
</gene>
<evidence type="ECO:0000256" key="7">
    <source>
        <dbReference type="PIRSR" id="PIRSR000216-1"/>
    </source>
</evidence>
<dbReference type="SUPFAM" id="SSF52833">
    <property type="entry name" value="Thioredoxin-like"/>
    <property type="match status" value="1"/>
</dbReference>
<feature type="binding site" evidence="7">
    <location>
        <position position="86"/>
    </location>
    <ligand>
        <name>[2Fe-2S] cluster</name>
        <dbReference type="ChEBI" id="CHEBI:190135"/>
    </ligand>
</feature>
<keyword evidence="4 7" id="KW-0408">Iron</keyword>
<keyword evidence="3 7" id="KW-0479">Metal-binding</keyword>
<sequence>MLELERRFERVEEILRKHGYKRENLIKILLEIQELYRYLPEDVINYVSTAMGIPPAKIYGVATFYAQFSLKPKGKYAIMVCDGTACHMAGSPEVLKAIEEETGLTPGNVTEDLMFSLDQVGCLGACALAPVMVINDEVYGNLTAEKVKEILRKIKEKERESANV</sequence>